<reference evidence="3 4" key="1">
    <citation type="submission" date="2018-06" db="EMBL/GenBank/DDBJ databases">
        <title>A transcriptomic atlas of mushroom development highlights an independent origin of complex multicellularity.</title>
        <authorList>
            <consortium name="DOE Joint Genome Institute"/>
            <person name="Krizsan K."/>
            <person name="Almasi E."/>
            <person name="Merenyi Z."/>
            <person name="Sahu N."/>
            <person name="Viragh M."/>
            <person name="Koszo T."/>
            <person name="Mondo S."/>
            <person name="Kiss B."/>
            <person name="Balint B."/>
            <person name="Kues U."/>
            <person name="Barry K."/>
            <person name="Hegedus J.C."/>
            <person name="Henrissat B."/>
            <person name="Johnson J."/>
            <person name="Lipzen A."/>
            <person name="Ohm R."/>
            <person name="Nagy I."/>
            <person name="Pangilinan J."/>
            <person name="Yan J."/>
            <person name="Xiong Y."/>
            <person name="Grigoriev I.V."/>
            <person name="Hibbett D.S."/>
            <person name="Nagy L.G."/>
        </authorList>
    </citation>
    <scope>NUCLEOTIDE SEQUENCE [LARGE SCALE GENOMIC DNA]</scope>
    <source>
        <strain evidence="3 4">SZMC22713</strain>
    </source>
</reference>
<dbReference type="InterPro" id="IPR041539">
    <property type="entry name" value="CxC5"/>
</dbReference>
<accession>A0A4Y7Q449</accession>
<evidence type="ECO:0008006" key="5">
    <source>
        <dbReference type="Google" id="ProtNLM"/>
    </source>
</evidence>
<dbReference type="AlphaFoldDB" id="A0A4Y7Q449"/>
<dbReference type="InterPro" id="IPR040898">
    <property type="entry name" value="CxC6"/>
</dbReference>
<protein>
    <recommendedName>
        <fullName evidence="5">CxC5 like cysteine cluster associated with KDZ domain-containing protein</fullName>
    </recommendedName>
</protein>
<dbReference type="VEuPathDB" id="FungiDB:BD410DRAFT_723567"/>
<proteinExistence type="predicted"/>
<feature type="domain" description="CxC6 like cysteine cluster associated with KDZ" evidence="2">
    <location>
        <begin position="216"/>
        <end position="275"/>
    </location>
</feature>
<dbReference type="STRING" id="50990.A0A4Y7Q449"/>
<evidence type="ECO:0000313" key="4">
    <source>
        <dbReference type="Proteomes" id="UP000294933"/>
    </source>
</evidence>
<dbReference type="Pfam" id="PF18721">
    <property type="entry name" value="CxC6"/>
    <property type="match status" value="1"/>
</dbReference>
<dbReference type="Pfam" id="PF18718">
    <property type="entry name" value="CxC5"/>
    <property type="match status" value="1"/>
</dbReference>
<organism evidence="3 4">
    <name type="scientific">Rickenella mellea</name>
    <dbReference type="NCBI Taxonomy" id="50990"/>
    <lineage>
        <taxon>Eukaryota</taxon>
        <taxon>Fungi</taxon>
        <taxon>Dikarya</taxon>
        <taxon>Basidiomycota</taxon>
        <taxon>Agaricomycotina</taxon>
        <taxon>Agaricomycetes</taxon>
        <taxon>Hymenochaetales</taxon>
        <taxon>Rickenellaceae</taxon>
        <taxon>Rickenella</taxon>
    </lineage>
</organism>
<feature type="non-terminal residue" evidence="3">
    <location>
        <position position="1"/>
    </location>
</feature>
<gene>
    <name evidence="3" type="ORF">BD410DRAFT_723567</name>
</gene>
<evidence type="ECO:0000259" key="1">
    <source>
        <dbReference type="Pfam" id="PF18718"/>
    </source>
</evidence>
<feature type="domain" description="CxC5 like cysteine cluster associated with KDZ" evidence="1">
    <location>
        <begin position="4"/>
        <end position="119"/>
    </location>
</feature>
<dbReference type="OrthoDB" id="2980661at2759"/>
<dbReference type="Proteomes" id="UP000294933">
    <property type="component" value="Unassembled WGS sequence"/>
</dbReference>
<evidence type="ECO:0000259" key="2">
    <source>
        <dbReference type="Pfam" id="PF18721"/>
    </source>
</evidence>
<evidence type="ECO:0000313" key="3">
    <source>
        <dbReference type="EMBL" id="TDL22076.1"/>
    </source>
</evidence>
<name>A0A4Y7Q449_9AGAM</name>
<dbReference type="EMBL" id="ML170177">
    <property type="protein sequence ID" value="TDL22076.1"/>
    <property type="molecule type" value="Genomic_DNA"/>
</dbReference>
<sequence>GAEPLHPPTSVCIFEGCGGRKLSEEIRVEGWLYTLHRGALPIWYVSLYCRGCLTRYYPTYFVTHASNPTASQEYYGGIPEYINVTEASFISRDLGRYIAIEMSISQSSAESIARVYNLAINNSTVPNASRLKMPITGYVVLDGFFMHALLQDKERRNEKLKLPHSGLQEDRLNQSLQERNYRMAGTGQEMWAHACNVCQKTYTETNGMACELNAGVTDGIVMGHPCCSVRDCQLPLVKQNHRFCSIHSSLTNVCCVADCFIAATPGYKTCDSPTHL</sequence>
<keyword evidence="4" id="KW-1185">Reference proteome</keyword>